<keyword evidence="3" id="KW-1185">Reference proteome</keyword>
<evidence type="ECO:0000313" key="2">
    <source>
        <dbReference type="EMBL" id="KAF9986280.1"/>
    </source>
</evidence>
<evidence type="ECO:0000313" key="3">
    <source>
        <dbReference type="Proteomes" id="UP000749646"/>
    </source>
</evidence>
<dbReference type="Proteomes" id="UP000749646">
    <property type="component" value="Unassembled WGS sequence"/>
</dbReference>
<proteinExistence type="predicted"/>
<accession>A0A9P6MAS8</accession>
<dbReference type="EMBL" id="JAAAHW010003241">
    <property type="protein sequence ID" value="KAF9986280.1"/>
    <property type="molecule type" value="Genomic_DNA"/>
</dbReference>
<protein>
    <submittedName>
        <fullName evidence="2">Uncharacterized protein</fullName>
    </submittedName>
</protein>
<sequence>MLYEGISSIRTGIQTTTPKEIIGLKQAAKDVTEFALLQFNTFSRILSGTAITELASLATAGNTGPDLQVLATYMDTKFRARNSNGPYGRGERRSFRGGQRERGRGSVEDQDQNNSFDNSNMGRCEQINPGDEQHPRGEQGRFNEGRRF</sequence>
<feature type="region of interest" description="Disordered" evidence="1">
    <location>
        <begin position="78"/>
        <end position="148"/>
    </location>
</feature>
<comment type="caution">
    <text evidence="2">The sequence shown here is derived from an EMBL/GenBank/DDBJ whole genome shotgun (WGS) entry which is preliminary data.</text>
</comment>
<feature type="compositionally biased region" description="Basic and acidic residues" evidence="1">
    <location>
        <begin position="89"/>
        <end position="107"/>
    </location>
</feature>
<gene>
    <name evidence="2" type="ORF">BGZ65_008199</name>
</gene>
<organism evidence="2 3">
    <name type="scientific">Modicella reniformis</name>
    <dbReference type="NCBI Taxonomy" id="1440133"/>
    <lineage>
        <taxon>Eukaryota</taxon>
        <taxon>Fungi</taxon>
        <taxon>Fungi incertae sedis</taxon>
        <taxon>Mucoromycota</taxon>
        <taxon>Mortierellomycotina</taxon>
        <taxon>Mortierellomycetes</taxon>
        <taxon>Mortierellales</taxon>
        <taxon>Mortierellaceae</taxon>
        <taxon>Modicella</taxon>
    </lineage>
</organism>
<dbReference type="AlphaFoldDB" id="A0A9P6MAS8"/>
<feature type="compositionally biased region" description="Basic and acidic residues" evidence="1">
    <location>
        <begin position="131"/>
        <end position="148"/>
    </location>
</feature>
<name>A0A9P6MAS8_9FUNG</name>
<evidence type="ECO:0000256" key="1">
    <source>
        <dbReference type="SAM" id="MobiDB-lite"/>
    </source>
</evidence>
<reference evidence="2" key="1">
    <citation type="journal article" date="2020" name="Fungal Divers.">
        <title>Resolving the Mortierellaceae phylogeny through synthesis of multi-gene phylogenetics and phylogenomics.</title>
        <authorList>
            <person name="Vandepol N."/>
            <person name="Liber J."/>
            <person name="Desiro A."/>
            <person name="Na H."/>
            <person name="Kennedy M."/>
            <person name="Barry K."/>
            <person name="Grigoriev I.V."/>
            <person name="Miller A.N."/>
            <person name="O'Donnell K."/>
            <person name="Stajich J.E."/>
            <person name="Bonito G."/>
        </authorList>
    </citation>
    <scope>NUCLEOTIDE SEQUENCE</scope>
    <source>
        <strain evidence="2">MES-2147</strain>
    </source>
</reference>